<keyword evidence="1" id="KW-0472">Membrane</keyword>
<gene>
    <name evidence="2" type="ORF">LDC_03413</name>
</gene>
<keyword evidence="1" id="KW-1133">Transmembrane helix</keyword>
<name>F8UI78_9ZZZZ</name>
<feature type="transmembrane region" description="Helical" evidence="1">
    <location>
        <begin position="111"/>
        <end position="132"/>
    </location>
</feature>
<feature type="non-terminal residue" evidence="2">
    <location>
        <position position="171"/>
    </location>
</feature>
<reference evidence="2" key="1">
    <citation type="submission" date="2011-04" db="EMBL/GenBank/DDBJ databases">
        <title>Taxonomic and functional metagenomic profiling of the microbial community in the anoxic sediment of a brackish shallow lake (Laguna de Carrizo Central Spain).</title>
        <authorList>
            <consortium name="CONSOLIDER consortium CSD2007-00005"/>
            <person name="Guazzaroni M.-E."/>
            <person name="Richter M."/>
            <person name="Garcia-Salamanca A."/>
            <person name="Yarza P."/>
            <person name="Ferrer M."/>
        </authorList>
    </citation>
    <scope>NUCLEOTIDE SEQUENCE</scope>
</reference>
<keyword evidence="1" id="KW-0812">Transmembrane</keyword>
<protein>
    <submittedName>
        <fullName evidence="2">Conserved hypothetical membrane protein</fullName>
    </submittedName>
</protein>
<accession>F8UI78</accession>
<sequence>MTTLDFIKVIVPAIVSFAIGITASPFVISFLTKHKLWKKRNVAKTIDGKEATISASLHNDVLAPVPRLGGTVVWIAVFATTFLFWILQFVFPAPISEKLDIVSRNQTWLPIFAMFVGAVVGAFDDLLVAEAFGSKFNSYVGGGLSFPVRLLAVSSLGLFAGWWFFAKLGVS</sequence>
<dbReference type="AlphaFoldDB" id="F8UI78"/>
<evidence type="ECO:0000313" key="2">
    <source>
        <dbReference type="EMBL" id="AEI30735.1"/>
    </source>
</evidence>
<evidence type="ECO:0000256" key="1">
    <source>
        <dbReference type="SAM" id="Phobius"/>
    </source>
</evidence>
<feature type="transmembrane region" description="Helical" evidence="1">
    <location>
        <begin position="72"/>
        <end position="91"/>
    </location>
</feature>
<proteinExistence type="predicted"/>
<feature type="transmembrane region" description="Helical" evidence="1">
    <location>
        <begin position="144"/>
        <end position="165"/>
    </location>
</feature>
<dbReference type="EMBL" id="JF805349">
    <property type="protein sequence ID" value="AEI30735.1"/>
    <property type="molecule type" value="Genomic_DNA"/>
</dbReference>
<organism evidence="2">
    <name type="scientific">uncultured microorganism</name>
    <dbReference type="NCBI Taxonomy" id="358574"/>
    <lineage>
        <taxon>unclassified sequences</taxon>
        <taxon>environmental samples</taxon>
    </lineage>
</organism>
<feature type="transmembrane region" description="Helical" evidence="1">
    <location>
        <begin position="6"/>
        <end position="31"/>
    </location>
</feature>